<name>A0A7X3SLL4_9FIRM</name>
<dbReference type="InterPro" id="IPR050807">
    <property type="entry name" value="TransReg_Diox_bact_type"/>
</dbReference>
<feature type="domain" description="HTH cro/C1-type" evidence="2">
    <location>
        <begin position="10"/>
        <end position="64"/>
    </location>
</feature>
<dbReference type="PANTHER" id="PTHR46797:SF1">
    <property type="entry name" value="METHYLPHOSPHONATE SYNTHASE"/>
    <property type="match status" value="1"/>
</dbReference>
<dbReference type="InterPro" id="IPR001387">
    <property type="entry name" value="Cro/C1-type_HTH"/>
</dbReference>
<evidence type="ECO:0000313" key="3">
    <source>
        <dbReference type="EMBL" id="MXP78580.1"/>
    </source>
</evidence>
<dbReference type="GO" id="GO:0003677">
    <property type="term" value="F:DNA binding"/>
    <property type="evidence" value="ECO:0007669"/>
    <property type="project" value="UniProtKB-KW"/>
</dbReference>
<evidence type="ECO:0000256" key="1">
    <source>
        <dbReference type="ARBA" id="ARBA00023125"/>
    </source>
</evidence>
<protein>
    <submittedName>
        <fullName evidence="3">Helix-turn-helix domain-containing protein</fullName>
    </submittedName>
</protein>
<dbReference type="Proteomes" id="UP000460412">
    <property type="component" value="Unassembled WGS sequence"/>
</dbReference>
<sequence>MMEELFRQRLAQLRIQKGVSARDMSLSLGQSESYINKIENGKSLPSMQVFFYICDYFGISPQEFFDADNHNPTAAGALADDIKSLTDSQIASIADIVKGLKR</sequence>
<evidence type="ECO:0000313" key="4">
    <source>
        <dbReference type="Proteomes" id="UP000460412"/>
    </source>
</evidence>
<reference evidence="3 4" key="1">
    <citation type="submission" date="2019-12" db="EMBL/GenBank/DDBJ databases">
        <title>Sporaefaciens musculi gen. nov., sp. nov., a novel bacterium isolated from the caecum of an obese mouse.</title>
        <authorList>
            <person name="Rasmussen T.S."/>
            <person name="Streidl T."/>
            <person name="Hitch T.C.A."/>
            <person name="Wortmann E."/>
            <person name="Deptula P."/>
            <person name="Hansen M."/>
            <person name="Nielsen D.S."/>
            <person name="Clavel T."/>
            <person name="Vogensen F.K."/>
        </authorList>
    </citation>
    <scope>NUCLEOTIDE SEQUENCE [LARGE SCALE GENOMIC DNA]</scope>
    <source>
        <strain evidence="3 4">WCA-9-b2</strain>
    </source>
</reference>
<dbReference type="RefSeq" id="WP_129174607.1">
    <property type="nucleotide sequence ID" value="NZ_WUQX01000001.1"/>
</dbReference>
<proteinExistence type="predicted"/>
<dbReference type="CDD" id="cd00093">
    <property type="entry name" value="HTH_XRE"/>
    <property type="match status" value="1"/>
</dbReference>
<dbReference type="SUPFAM" id="SSF47413">
    <property type="entry name" value="lambda repressor-like DNA-binding domains"/>
    <property type="match status" value="1"/>
</dbReference>
<dbReference type="EMBL" id="WUQX01000001">
    <property type="protein sequence ID" value="MXP78580.1"/>
    <property type="molecule type" value="Genomic_DNA"/>
</dbReference>
<organism evidence="3 4">
    <name type="scientific">Sporofaciens musculi</name>
    <dbReference type="NCBI Taxonomy" id="2681861"/>
    <lineage>
        <taxon>Bacteria</taxon>
        <taxon>Bacillati</taxon>
        <taxon>Bacillota</taxon>
        <taxon>Clostridia</taxon>
        <taxon>Lachnospirales</taxon>
        <taxon>Lachnospiraceae</taxon>
        <taxon>Sporofaciens</taxon>
    </lineage>
</organism>
<dbReference type="Gene3D" id="1.10.260.40">
    <property type="entry name" value="lambda repressor-like DNA-binding domains"/>
    <property type="match status" value="1"/>
</dbReference>
<dbReference type="GO" id="GO:0005829">
    <property type="term" value="C:cytosol"/>
    <property type="evidence" value="ECO:0007669"/>
    <property type="project" value="TreeGrafter"/>
</dbReference>
<keyword evidence="4" id="KW-1185">Reference proteome</keyword>
<gene>
    <name evidence="3" type="ORF">GN277_25530</name>
</gene>
<accession>A0A7X3SLL4</accession>
<dbReference type="GO" id="GO:0003700">
    <property type="term" value="F:DNA-binding transcription factor activity"/>
    <property type="evidence" value="ECO:0007669"/>
    <property type="project" value="TreeGrafter"/>
</dbReference>
<keyword evidence="1" id="KW-0238">DNA-binding</keyword>
<evidence type="ECO:0000259" key="2">
    <source>
        <dbReference type="PROSITE" id="PS50943"/>
    </source>
</evidence>
<dbReference type="PROSITE" id="PS50943">
    <property type="entry name" value="HTH_CROC1"/>
    <property type="match status" value="1"/>
</dbReference>
<dbReference type="AlphaFoldDB" id="A0A7X3SLL4"/>
<dbReference type="SMART" id="SM00530">
    <property type="entry name" value="HTH_XRE"/>
    <property type="match status" value="1"/>
</dbReference>
<dbReference type="PANTHER" id="PTHR46797">
    <property type="entry name" value="HTH-TYPE TRANSCRIPTIONAL REGULATOR"/>
    <property type="match status" value="1"/>
</dbReference>
<dbReference type="Pfam" id="PF01381">
    <property type="entry name" value="HTH_3"/>
    <property type="match status" value="1"/>
</dbReference>
<dbReference type="InterPro" id="IPR010982">
    <property type="entry name" value="Lambda_DNA-bd_dom_sf"/>
</dbReference>
<comment type="caution">
    <text evidence="3">The sequence shown here is derived from an EMBL/GenBank/DDBJ whole genome shotgun (WGS) entry which is preliminary data.</text>
</comment>